<dbReference type="InterPro" id="IPR011059">
    <property type="entry name" value="Metal-dep_hydrolase_composite"/>
</dbReference>
<evidence type="ECO:0000313" key="7">
    <source>
        <dbReference type="EMBL" id="SMD31295.1"/>
    </source>
</evidence>
<comment type="caution">
    <text evidence="7">The sequence shown here is derived from an EMBL/GenBank/DDBJ whole genome shotgun (WGS) entry which is preliminary data.</text>
</comment>
<accession>A0A8G2FXH5</accession>
<proteinExistence type="inferred from homology"/>
<dbReference type="GO" id="GO:0000034">
    <property type="term" value="F:adenine deaminase activity"/>
    <property type="evidence" value="ECO:0007669"/>
    <property type="project" value="UniProtKB-EC"/>
</dbReference>
<dbReference type="PANTHER" id="PTHR11113:SF6">
    <property type="entry name" value="ADENINE DEAMINASE YERA-RELATED"/>
    <property type="match status" value="1"/>
</dbReference>
<organism evidence="7 8">
    <name type="scientific">Picrophilus torridus (strain ATCC 700027 / DSM 9790 / JCM 10055 / NBRC 100828 / KAW 2/3)</name>
    <dbReference type="NCBI Taxonomy" id="1122961"/>
    <lineage>
        <taxon>Archaea</taxon>
        <taxon>Methanobacteriati</taxon>
        <taxon>Thermoplasmatota</taxon>
        <taxon>Thermoplasmata</taxon>
        <taxon>Thermoplasmatales</taxon>
        <taxon>Picrophilaceae</taxon>
        <taxon>Picrophilus</taxon>
    </lineage>
</organism>
<evidence type="ECO:0000313" key="8">
    <source>
        <dbReference type="Proteomes" id="UP000192315"/>
    </source>
</evidence>
<dbReference type="SUPFAM" id="SSF51556">
    <property type="entry name" value="Metallo-dependent hydrolases"/>
    <property type="match status" value="1"/>
</dbReference>
<keyword evidence="8" id="KW-1185">Reference proteome</keyword>
<evidence type="ECO:0000256" key="3">
    <source>
        <dbReference type="ARBA" id="ARBA00022801"/>
    </source>
</evidence>
<dbReference type="Pfam" id="PF01979">
    <property type="entry name" value="Amidohydro_1"/>
    <property type="match status" value="1"/>
</dbReference>
<protein>
    <recommendedName>
        <fullName evidence="2">adenine deaminase</fullName>
        <ecNumber evidence="2">3.5.4.2</ecNumber>
    </recommendedName>
</protein>
<dbReference type="PANTHER" id="PTHR11113">
    <property type="entry name" value="N-ACETYLGLUCOSAMINE-6-PHOSPHATE DEACETYLASE"/>
    <property type="match status" value="1"/>
</dbReference>
<evidence type="ECO:0000256" key="2">
    <source>
        <dbReference type="ARBA" id="ARBA00012782"/>
    </source>
</evidence>
<evidence type="ECO:0000256" key="1">
    <source>
        <dbReference type="ARBA" id="ARBA00006773"/>
    </source>
</evidence>
<dbReference type="Gene3D" id="2.30.40.10">
    <property type="entry name" value="Urease, subunit C, domain 1"/>
    <property type="match status" value="1"/>
</dbReference>
<evidence type="ECO:0000259" key="5">
    <source>
        <dbReference type="Pfam" id="PF01979"/>
    </source>
</evidence>
<sequence>MLLKNIKISNDYNIFMIIASRKPSLKDIYKIIKVSKFDEPADLIIEDASYIDIYTKRISSGNIAIASGRIAYIGDEMPLKNNDTRIIKNDFLIAPGYIEGHAHPFQIYNPVTFNEIMIRHGTSMVISDDLPMYIKMGLKNIKRFMRFMGRLPVKNFWSVRLDSQSMIDMEKFSYIKIKELLNDDYVLQAGEITGWPYIINMEKNMLKNIYNSQFLGKRIETHNPGASKNTLNRMAAAGITSDHEAITGEDVKTRLSLGYHVFLRYSSIRKDLKDELKYIIDEKLPLNRLMLTNDGSPYYNDYMGMDDLIKIAISAGLNPFDAYSMASLNPAVYYNIDGIYGGIAPGRLADMNFIRDLYNPEPVFLMLDGKIIDKEVKLDPPDWKGYGMLYKNRNIDINKINFNGSDETLFMRNQVIMDLNKYKMEDSMEIHLITKDLKRIVSSNIHGMGHFDALASSYNIEGSYIVIGSSHDLMKKALKEVIKNGGIVFNGNKNIRIELKILGIMSDKHSDDVRNITEEFRSTMRGSGYKFDDPVYSMLFLNSINLPYYRITSSGIVEVKTRKIIKKPVSLKI</sequence>
<name>A0A8G2FXH5_PICTO</name>
<comment type="catalytic activity">
    <reaction evidence="4">
        <text>adenine + H2O + H(+) = hypoxanthine + NH4(+)</text>
        <dbReference type="Rhea" id="RHEA:23688"/>
        <dbReference type="ChEBI" id="CHEBI:15377"/>
        <dbReference type="ChEBI" id="CHEBI:15378"/>
        <dbReference type="ChEBI" id="CHEBI:16708"/>
        <dbReference type="ChEBI" id="CHEBI:17368"/>
        <dbReference type="ChEBI" id="CHEBI:28938"/>
        <dbReference type="EC" id="3.5.4.2"/>
    </reaction>
</comment>
<dbReference type="AlphaFoldDB" id="A0A8G2FXH5"/>
<gene>
    <name evidence="7" type="ORF">SAMN02745355_1223</name>
</gene>
<comment type="similarity">
    <text evidence="1">Belongs to the metallo-dependent hydrolases superfamily. Adenine deaminase family.</text>
</comment>
<feature type="domain" description="Adenine deaminase C-terminal" evidence="6">
    <location>
        <begin position="427"/>
        <end position="562"/>
    </location>
</feature>
<evidence type="ECO:0000259" key="6">
    <source>
        <dbReference type="Pfam" id="PF13382"/>
    </source>
</evidence>
<keyword evidence="3" id="KW-0378">Hydrolase</keyword>
<evidence type="ECO:0000256" key="4">
    <source>
        <dbReference type="ARBA" id="ARBA00047720"/>
    </source>
</evidence>
<reference evidence="7 8" key="1">
    <citation type="submission" date="2017-04" db="EMBL/GenBank/DDBJ databases">
        <authorList>
            <person name="Varghese N."/>
            <person name="Submissions S."/>
        </authorList>
    </citation>
    <scope>NUCLEOTIDE SEQUENCE [LARGE SCALE GENOMIC DNA]</scope>
    <source>
        <strain evidence="7 8">DSM 9789</strain>
    </source>
</reference>
<dbReference type="InterPro" id="IPR006680">
    <property type="entry name" value="Amidohydro-rel"/>
</dbReference>
<dbReference type="SUPFAM" id="SSF51338">
    <property type="entry name" value="Composite domain of metallo-dependent hydrolases"/>
    <property type="match status" value="1"/>
</dbReference>
<dbReference type="Gene3D" id="3.20.20.140">
    <property type="entry name" value="Metal-dependent hydrolases"/>
    <property type="match status" value="1"/>
</dbReference>
<dbReference type="EC" id="3.5.4.2" evidence="2"/>
<dbReference type="InterPro" id="IPR026912">
    <property type="entry name" value="Adenine_deam_C"/>
</dbReference>
<dbReference type="InterPro" id="IPR032466">
    <property type="entry name" value="Metal_Hydrolase"/>
</dbReference>
<feature type="domain" description="Amidohydrolase-related" evidence="5">
    <location>
        <begin position="93"/>
        <end position="371"/>
    </location>
</feature>
<dbReference type="Pfam" id="PF13382">
    <property type="entry name" value="Adenine_deam_C"/>
    <property type="match status" value="1"/>
</dbReference>
<dbReference type="Proteomes" id="UP000192315">
    <property type="component" value="Unassembled WGS sequence"/>
</dbReference>
<dbReference type="EMBL" id="FWYE01000003">
    <property type="protein sequence ID" value="SMD31295.1"/>
    <property type="molecule type" value="Genomic_DNA"/>
</dbReference>